<evidence type="ECO:0000313" key="2">
    <source>
        <dbReference type="EMBL" id="THZ83338.1"/>
    </source>
</evidence>
<sequence>MWPSRKLSPHMTSSMSSLDAPRHPQEFYEPLFLDTVLYPRHARTKEFLSQQLLSKMAITSANVPDWQYAINGWQFCHLRDASISRADLFVHTRELIPEDVKFFNSTVNASTAIVRGYAYIYLLTSGSARLREPR</sequence>
<gene>
    <name evidence="2" type="ORF">D6C84_05037</name>
</gene>
<dbReference type="Proteomes" id="UP000310039">
    <property type="component" value="Unassembled WGS sequence"/>
</dbReference>
<protein>
    <submittedName>
        <fullName evidence="2">Uncharacterized protein</fullName>
    </submittedName>
</protein>
<evidence type="ECO:0000313" key="3">
    <source>
        <dbReference type="Proteomes" id="UP000310039"/>
    </source>
</evidence>
<comment type="caution">
    <text evidence="2">The sequence shown here is derived from an EMBL/GenBank/DDBJ whole genome shotgun (WGS) entry which is preliminary data.</text>
</comment>
<feature type="region of interest" description="Disordered" evidence="1">
    <location>
        <begin position="1"/>
        <end position="21"/>
    </location>
</feature>
<name>A0A4S9XTG2_AURPU</name>
<reference evidence="2 3" key="1">
    <citation type="submission" date="2018-10" db="EMBL/GenBank/DDBJ databases">
        <title>Fifty Aureobasidium pullulans genomes reveal a recombining polyextremotolerant generalist.</title>
        <authorList>
            <person name="Gostincar C."/>
            <person name="Turk M."/>
            <person name="Zajc J."/>
            <person name="Gunde-Cimerman N."/>
        </authorList>
    </citation>
    <scope>NUCLEOTIDE SEQUENCE [LARGE SCALE GENOMIC DNA]</scope>
    <source>
        <strain evidence="2 3">EXF-3403</strain>
    </source>
</reference>
<organism evidence="2 3">
    <name type="scientific">Aureobasidium pullulans</name>
    <name type="common">Black yeast</name>
    <name type="synonym">Pullularia pullulans</name>
    <dbReference type="NCBI Taxonomy" id="5580"/>
    <lineage>
        <taxon>Eukaryota</taxon>
        <taxon>Fungi</taxon>
        <taxon>Dikarya</taxon>
        <taxon>Ascomycota</taxon>
        <taxon>Pezizomycotina</taxon>
        <taxon>Dothideomycetes</taxon>
        <taxon>Dothideomycetidae</taxon>
        <taxon>Dothideales</taxon>
        <taxon>Saccotheciaceae</taxon>
        <taxon>Aureobasidium</taxon>
    </lineage>
</organism>
<accession>A0A4S9XTG2</accession>
<proteinExistence type="predicted"/>
<dbReference type="AlphaFoldDB" id="A0A4S9XTG2"/>
<evidence type="ECO:0000256" key="1">
    <source>
        <dbReference type="SAM" id="MobiDB-lite"/>
    </source>
</evidence>
<dbReference type="EMBL" id="QZBT01000061">
    <property type="protein sequence ID" value="THZ83338.1"/>
    <property type="molecule type" value="Genomic_DNA"/>
</dbReference>